<evidence type="ECO:0000256" key="2">
    <source>
        <dbReference type="SAM" id="SignalP"/>
    </source>
</evidence>
<dbReference type="PRINTS" id="PR00262">
    <property type="entry name" value="IL1HBGF"/>
</dbReference>
<dbReference type="SMART" id="SM00442">
    <property type="entry name" value="FGF"/>
    <property type="match status" value="1"/>
</dbReference>
<dbReference type="PANTHER" id="PTHR11486">
    <property type="entry name" value="FIBROBLAST GROWTH FACTOR"/>
    <property type="match status" value="1"/>
</dbReference>
<gene>
    <name evidence="3" type="ORF">PEVE_00006417</name>
</gene>
<feature type="signal peptide" evidence="2">
    <location>
        <begin position="1"/>
        <end position="27"/>
    </location>
</feature>
<protein>
    <recommendedName>
        <fullName evidence="5">Fibroblast growth factor 8</fullName>
    </recommendedName>
</protein>
<accession>A0ABN8QT80</accession>
<sequence length="226" mass="26619">MAIRRSPLNWICGLILILLPLISITSAARHRSKCPYEDDSIPIWEKIQCDKSDPNTPPVKRLVRLYSRASSKHIQMEATAVNARGNKSSEYARLVLESDNLTGRLKIRSEKTNRYLCMNKKGELVARLQKQKNRTLKRCIFRQIQANNGYSEFESVKYPQWFIGFSKGGVPIKGSRSSRRQKPRYRQFLVINLRPEKKRRNHLRRAIQYNELKKRIIRLLRMKLRL</sequence>
<evidence type="ECO:0000256" key="1">
    <source>
        <dbReference type="ARBA" id="ARBA00007936"/>
    </source>
</evidence>
<evidence type="ECO:0000313" key="4">
    <source>
        <dbReference type="Proteomes" id="UP001159427"/>
    </source>
</evidence>
<keyword evidence="4" id="KW-1185">Reference proteome</keyword>
<comment type="caution">
    <text evidence="3">The sequence shown here is derived from an EMBL/GenBank/DDBJ whole genome shotgun (WGS) entry which is preliminary data.</text>
</comment>
<organism evidence="3 4">
    <name type="scientific">Porites evermanni</name>
    <dbReference type="NCBI Taxonomy" id="104178"/>
    <lineage>
        <taxon>Eukaryota</taxon>
        <taxon>Metazoa</taxon>
        <taxon>Cnidaria</taxon>
        <taxon>Anthozoa</taxon>
        <taxon>Hexacorallia</taxon>
        <taxon>Scleractinia</taxon>
        <taxon>Fungiina</taxon>
        <taxon>Poritidae</taxon>
        <taxon>Porites</taxon>
    </lineage>
</organism>
<proteinExistence type="inferred from homology"/>
<dbReference type="InterPro" id="IPR008996">
    <property type="entry name" value="IL1/FGF"/>
</dbReference>
<evidence type="ECO:0008006" key="5">
    <source>
        <dbReference type="Google" id="ProtNLM"/>
    </source>
</evidence>
<dbReference type="CDD" id="cd23307">
    <property type="entry name" value="beta-trefoil_FGF8-like"/>
    <property type="match status" value="1"/>
</dbReference>
<keyword evidence="2" id="KW-0732">Signal</keyword>
<feature type="chain" id="PRO_5046611548" description="Fibroblast growth factor 8" evidence="2">
    <location>
        <begin position="28"/>
        <end position="226"/>
    </location>
</feature>
<dbReference type="EMBL" id="CALNXI010001412">
    <property type="protein sequence ID" value="CAH3168197.1"/>
    <property type="molecule type" value="Genomic_DNA"/>
</dbReference>
<dbReference type="SUPFAM" id="SSF50353">
    <property type="entry name" value="Cytokine"/>
    <property type="match status" value="1"/>
</dbReference>
<comment type="similarity">
    <text evidence="1">Belongs to the heparin-binding growth factors family.</text>
</comment>
<evidence type="ECO:0000313" key="3">
    <source>
        <dbReference type="EMBL" id="CAH3168197.1"/>
    </source>
</evidence>
<dbReference type="InterPro" id="IPR002209">
    <property type="entry name" value="Fibroblast_GF_fam"/>
</dbReference>
<name>A0ABN8QT80_9CNID</name>
<dbReference type="Proteomes" id="UP001159427">
    <property type="component" value="Unassembled WGS sequence"/>
</dbReference>
<dbReference type="Gene3D" id="2.80.10.50">
    <property type="match status" value="1"/>
</dbReference>
<dbReference type="Pfam" id="PF00167">
    <property type="entry name" value="FGF"/>
    <property type="match status" value="1"/>
</dbReference>
<reference evidence="3 4" key="1">
    <citation type="submission" date="2022-05" db="EMBL/GenBank/DDBJ databases">
        <authorList>
            <consortium name="Genoscope - CEA"/>
            <person name="William W."/>
        </authorList>
    </citation>
    <scope>NUCLEOTIDE SEQUENCE [LARGE SCALE GENOMIC DNA]</scope>
</reference>